<accession>A0A0E9Q5T3</accession>
<protein>
    <submittedName>
        <fullName evidence="1">Uncharacterized protein</fullName>
    </submittedName>
</protein>
<dbReference type="AlphaFoldDB" id="A0A0E9Q5T3"/>
<organism evidence="1">
    <name type="scientific">Anguilla anguilla</name>
    <name type="common">European freshwater eel</name>
    <name type="synonym">Muraena anguilla</name>
    <dbReference type="NCBI Taxonomy" id="7936"/>
    <lineage>
        <taxon>Eukaryota</taxon>
        <taxon>Metazoa</taxon>
        <taxon>Chordata</taxon>
        <taxon>Craniata</taxon>
        <taxon>Vertebrata</taxon>
        <taxon>Euteleostomi</taxon>
        <taxon>Actinopterygii</taxon>
        <taxon>Neopterygii</taxon>
        <taxon>Teleostei</taxon>
        <taxon>Anguilliformes</taxon>
        <taxon>Anguillidae</taxon>
        <taxon>Anguilla</taxon>
    </lineage>
</organism>
<proteinExistence type="predicted"/>
<name>A0A0E9Q5T3_ANGAN</name>
<evidence type="ECO:0000313" key="1">
    <source>
        <dbReference type="EMBL" id="JAH11710.1"/>
    </source>
</evidence>
<dbReference type="EMBL" id="GBXM01096867">
    <property type="protein sequence ID" value="JAH11710.1"/>
    <property type="molecule type" value="Transcribed_RNA"/>
</dbReference>
<sequence>MISHLDVCRPSSVQCWTLLNRLTLLAKNALLQIAEAYEKDQVEYVYDVVV</sequence>
<reference evidence="1" key="2">
    <citation type="journal article" date="2015" name="Fish Shellfish Immunol.">
        <title>Early steps in the European eel (Anguilla anguilla)-Vibrio vulnificus interaction in the gills: Role of the RtxA13 toxin.</title>
        <authorList>
            <person name="Callol A."/>
            <person name="Pajuelo D."/>
            <person name="Ebbesson L."/>
            <person name="Teles M."/>
            <person name="MacKenzie S."/>
            <person name="Amaro C."/>
        </authorList>
    </citation>
    <scope>NUCLEOTIDE SEQUENCE</scope>
</reference>
<reference evidence="1" key="1">
    <citation type="submission" date="2014-11" db="EMBL/GenBank/DDBJ databases">
        <authorList>
            <person name="Amaro Gonzalez C."/>
        </authorList>
    </citation>
    <scope>NUCLEOTIDE SEQUENCE</scope>
</reference>